<keyword evidence="2" id="KW-0378">Hydrolase</keyword>
<dbReference type="GO" id="GO:0004519">
    <property type="term" value="F:endonuclease activity"/>
    <property type="evidence" value="ECO:0007669"/>
    <property type="project" value="UniProtKB-KW"/>
</dbReference>
<protein>
    <submittedName>
        <fullName evidence="2">Restriction endonuclease subunit R</fullName>
    </submittedName>
</protein>
<dbReference type="SMART" id="SM00487">
    <property type="entry name" value="DEXDc"/>
    <property type="match status" value="1"/>
</dbReference>
<keyword evidence="2" id="KW-0540">Nuclease</keyword>
<dbReference type="Pfam" id="PF04851">
    <property type="entry name" value="ResIII"/>
    <property type="match status" value="1"/>
</dbReference>
<dbReference type="InterPro" id="IPR050742">
    <property type="entry name" value="Helicase_Restrict-Modif_Enz"/>
</dbReference>
<name>A0ABX6NGR6_9BACT</name>
<dbReference type="EMBL" id="CP039543">
    <property type="protein sequence ID" value="QJT09416.1"/>
    <property type="molecule type" value="Genomic_DNA"/>
</dbReference>
<dbReference type="SUPFAM" id="SSF52540">
    <property type="entry name" value="P-loop containing nucleoside triphosphate hydrolases"/>
    <property type="match status" value="2"/>
</dbReference>
<dbReference type="InterPro" id="IPR006935">
    <property type="entry name" value="Helicase/UvrB_N"/>
</dbReference>
<reference evidence="2 3" key="1">
    <citation type="submission" date="2019-04" db="EMBL/GenBank/DDBJ databases">
        <title>Isolation and culture of sulfate reducing bacteria from the cold seep of the South China Sea.</title>
        <authorList>
            <person name="Sun C."/>
            <person name="Liu R."/>
        </authorList>
    </citation>
    <scope>NUCLEOTIDE SEQUENCE [LARGE SCALE GENOMIC DNA]</scope>
    <source>
        <strain evidence="2 3">CS1</strain>
    </source>
</reference>
<sequence>MFQLKTYQHEALKALETYLENARLSGDPKKAFEEFIAAHPTDTGQQSYLIRRGMDGVPYVCLRLPTGGGKTVLASHSIEVAARAYLEQEYPVVLWLVPTNTIREQTIEALKQNDHPYREAIDNAFDGRVSVFDIDEVTQIRPKDLEDKVSVIVGTLQTLRVKKTEERRIYAHNENFEPHFAKIPSGMPGLEKAEDGTIKFSFANILHYHRPLIIMDEAHKATTSLSAETVERINPSCVIEFTATPITGNVLYRVTPTELKAEEMVKLPFMLTEHENWRNAVNRAVTERRELEALATGDANYIRPIALIQAEPKDGEATVEVIKAHLMENENVAESSIAIATGNQRELDGINLYDKRCPIKYVITIQALKEGWDCPFAYVFCSAQRVRSAVDIEQLLGRVMRMPYAKRRQIEELNKAYAHVISPGFAEAAQEMHDKLINMGFEDEEALDNIYPMQGTFEGFEDTPLGRVLQEPPALVLEAEAMPDLSRVNSFDGDRLHIQEVDGKYQIRIAGDISQDQVEELVSAFPESEQPKTRRTIEIHRYKFQRELPPYEQGVGFAVPLLGVMVEGDLELASPDLCLELHGWDLLDYPAQFEGNEFVYNEESRTFEFDIKGNKVEYSLADETPIYQRGYLSDRWDEPRLVRWLDKELHKMGEGAEFRQEVMLEFIRRCVASLLNSGDFDILALVRAKFLLAKALFEKIRRYRQQAYARGFQATLLEGGATVETSFSFSFDFRNSPYPSAGESYRGAYRFKKHYYGNDRIRDLKDGSEEFHCAQAIDAAKEVKHWVRNLPWGKEFSFRLPTSTDFFYPDFVAELEDGRLLAVEYKGRHIQDTADTREKDNIGKLWEAKSGGRCLFLLGVNEDEAGRDIFAQIQAKLS</sequence>
<evidence type="ECO:0000259" key="1">
    <source>
        <dbReference type="PROSITE" id="PS51192"/>
    </source>
</evidence>
<dbReference type="RefSeq" id="WP_171267365.1">
    <property type="nucleotide sequence ID" value="NZ_CP039543.1"/>
</dbReference>
<evidence type="ECO:0000313" key="3">
    <source>
        <dbReference type="Proteomes" id="UP000503251"/>
    </source>
</evidence>
<accession>A0ABX6NGR6</accession>
<dbReference type="PANTHER" id="PTHR47396:SF1">
    <property type="entry name" value="ATP-DEPENDENT HELICASE IRC3-RELATED"/>
    <property type="match status" value="1"/>
</dbReference>
<gene>
    <name evidence="2" type="ORF">E8L03_10900</name>
</gene>
<feature type="domain" description="Helicase ATP-binding" evidence="1">
    <location>
        <begin position="51"/>
        <end position="263"/>
    </location>
</feature>
<proteinExistence type="predicted"/>
<keyword evidence="3" id="KW-1185">Reference proteome</keyword>
<organism evidence="2 3">
    <name type="scientific">Oceanidesulfovibrio marinus</name>
    <dbReference type="NCBI Taxonomy" id="370038"/>
    <lineage>
        <taxon>Bacteria</taxon>
        <taxon>Pseudomonadati</taxon>
        <taxon>Thermodesulfobacteriota</taxon>
        <taxon>Desulfovibrionia</taxon>
        <taxon>Desulfovibrionales</taxon>
        <taxon>Desulfovibrionaceae</taxon>
        <taxon>Oceanidesulfovibrio</taxon>
    </lineage>
</organism>
<dbReference type="InterPro" id="IPR014001">
    <property type="entry name" value="Helicase_ATP-bd"/>
</dbReference>
<dbReference type="Gene3D" id="3.40.50.300">
    <property type="entry name" value="P-loop containing nucleotide triphosphate hydrolases"/>
    <property type="match status" value="2"/>
</dbReference>
<dbReference type="InterPro" id="IPR027417">
    <property type="entry name" value="P-loop_NTPase"/>
</dbReference>
<dbReference type="Proteomes" id="UP000503251">
    <property type="component" value="Chromosome"/>
</dbReference>
<evidence type="ECO:0000313" key="2">
    <source>
        <dbReference type="EMBL" id="QJT09416.1"/>
    </source>
</evidence>
<dbReference type="PROSITE" id="PS51192">
    <property type="entry name" value="HELICASE_ATP_BIND_1"/>
    <property type="match status" value="1"/>
</dbReference>
<dbReference type="CDD" id="cd18785">
    <property type="entry name" value="SF2_C"/>
    <property type="match status" value="1"/>
</dbReference>
<keyword evidence="2" id="KW-0255">Endonuclease</keyword>
<dbReference type="PANTHER" id="PTHR47396">
    <property type="entry name" value="TYPE I RESTRICTION ENZYME ECOKI R PROTEIN"/>
    <property type="match status" value="1"/>
</dbReference>